<dbReference type="PANTHER" id="PTHR43900">
    <property type="entry name" value="GLUTATHIONE S-TRANSFERASE RHO"/>
    <property type="match status" value="1"/>
</dbReference>
<feature type="region of interest" description="Disordered" evidence="4">
    <location>
        <begin position="1"/>
        <end position="23"/>
    </location>
</feature>
<accession>A0A1U8PY19</accession>
<dbReference type="GO" id="GO:0006749">
    <property type="term" value="P:glutathione metabolic process"/>
    <property type="evidence" value="ECO:0000318"/>
    <property type="project" value="GO_Central"/>
</dbReference>
<dbReference type="STRING" id="4432.A0A1U8PY19"/>
<dbReference type="GeneID" id="109113944"/>
<dbReference type="OMA" id="CKIDARM"/>
<evidence type="ECO:0000256" key="2">
    <source>
        <dbReference type="ARBA" id="ARBA00022679"/>
    </source>
</evidence>
<reference evidence="7" key="1">
    <citation type="submission" date="2025-08" db="UniProtKB">
        <authorList>
            <consortium name="RefSeq"/>
        </authorList>
    </citation>
    <scope>IDENTIFICATION</scope>
</reference>
<dbReference type="InterPro" id="IPR010987">
    <property type="entry name" value="Glutathione-S-Trfase_C-like"/>
</dbReference>
<proteinExistence type="predicted"/>
<evidence type="ECO:0000256" key="3">
    <source>
        <dbReference type="ARBA" id="ARBA00047960"/>
    </source>
</evidence>
<feature type="domain" description="GST C-terminal" evidence="5">
    <location>
        <begin position="40"/>
        <end position="141"/>
    </location>
</feature>
<keyword evidence="6" id="KW-1185">Reference proteome</keyword>
<dbReference type="SUPFAM" id="SSF47616">
    <property type="entry name" value="GST C-terminal domain-like"/>
    <property type="match status" value="1"/>
</dbReference>
<name>A0A1U8PY19_NELNU</name>
<dbReference type="KEGG" id="nnu:109113944"/>
<protein>
    <recommendedName>
        <fullName evidence="1">glutathione transferase</fullName>
        <ecNumber evidence="1">2.5.1.18</ecNumber>
    </recommendedName>
</protein>
<dbReference type="AlphaFoldDB" id="A0A1U8PY19"/>
<evidence type="ECO:0000259" key="5">
    <source>
        <dbReference type="PROSITE" id="PS50405"/>
    </source>
</evidence>
<dbReference type="Gene3D" id="1.20.1050.10">
    <property type="match status" value="1"/>
</dbReference>
<dbReference type="RefSeq" id="XP_019051439.1">
    <property type="nucleotide sequence ID" value="XM_019195894.1"/>
</dbReference>
<organism evidence="6 7">
    <name type="scientific">Nelumbo nucifera</name>
    <name type="common">Sacred lotus</name>
    <dbReference type="NCBI Taxonomy" id="4432"/>
    <lineage>
        <taxon>Eukaryota</taxon>
        <taxon>Viridiplantae</taxon>
        <taxon>Streptophyta</taxon>
        <taxon>Embryophyta</taxon>
        <taxon>Tracheophyta</taxon>
        <taxon>Spermatophyta</taxon>
        <taxon>Magnoliopsida</taxon>
        <taxon>Proteales</taxon>
        <taxon>Nelumbonaceae</taxon>
        <taxon>Nelumbo</taxon>
    </lineage>
</organism>
<dbReference type="InterPro" id="IPR004046">
    <property type="entry name" value="GST_C"/>
</dbReference>
<evidence type="ECO:0000256" key="4">
    <source>
        <dbReference type="SAM" id="MobiDB-lite"/>
    </source>
</evidence>
<comment type="catalytic activity">
    <reaction evidence="3">
        <text>RX + glutathione = an S-substituted glutathione + a halide anion + H(+)</text>
        <dbReference type="Rhea" id="RHEA:16437"/>
        <dbReference type="ChEBI" id="CHEBI:15378"/>
        <dbReference type="ChEBI" id="CHEBI:16042"/>
        <dbReference type="ChEBI" id="CHEBI:17792"/>
        <dbReference type="ChEBI" id="CHEBI:57925"/>
        <dbReference type="ChEBI" id="CHEBI:90779"/>
        <dbReference type="EC" id="2.5.1.18"/>
    </reaction>
</comment>
<dbReference type="InterPro" id="IPR036282">
    <property type="entry name" value="Glutathione-S-Trfase_C_sf"/>
</dbReference>
<dbReference type="PANTHER" id="PTHR43900:SF96">
    <property type="entry name" value="GLUTATHIONE TRANSFERASE"/>
    <property type="match status" value="1"/>
</dbReference>
<evidence type="ECO:0000256" key="1">
    <source>
        <dbReference type="ARBA" id="ARBA00012452"/>
    </source>
</evidence>
<sequence>YTGTREDATDCRCKASNGDAPSSVDQWLEAEGQSFNPPSSVPEKASIDQWLEAERQSFNPPSFVLVFQLALAPRMKLKQDEGLIRQNKEKLGKILDVYERRLGEIRFPAGDDFTLADLTLMANYVAQATTLSGNDSDERNE</sequence>
<gene>
    <name evidence="7" type="primary">LOC109113944</name>
</gene>
<feature type="compositionally biased region" description="Basic and acidic residues" evidence="4">
    <location>
        <begin position="1"/>
        <end position="13"/>
    </location>
</feature>
<dbReference type="PROSITE" id="PS50405">
    <property type="entry name" value="GST_CTER"/>
    <property type="match status" value="1"/>
</dbReference>
<dbReference type="Proteomes" id="UP000189703">
    <property type="component" value="Unplaced"/>
</dbReference>
<dbReference type="EC" id="2.5.1.18" evidence="1"/>
<keyword evidence="2" id="KW-0808">Transferase</keyword>
<dbReference type="InParanoid" id="A0A1U8PY19"/>
<dbReference type="Pfam" id="PF00043">
    <property type="entry name" value="GST_C"/>
    <property type="match status" value="1"/>
</dbReference>
<feature type="non-terminal residue" evidence="7">
    <location>
        <position position="1"/>
    </location>
</feature>
<dbReference type="GO" id="GO:0005737">
    <property type="term" value="C:cytoplasm"/>
    <property type="evidence" value="ECO:0000318"/>
    <property type="project" value="GO_Central"/>
</dbReference>
<evidence type="ECO:0000313" key="7">
    <source>
        <dbReference type="RefSeq" id="XP_019051439.1"/>
    </source>
</evidence>
<dbReference type="GO" id="GO:0004364">
    <property type="term" value="F:glutathione transferase activity"/>
    <property type="evidence" value="ECO:0000318"/>
    <property type="project" value="GO_Central"/>
</dbReference>
<dbReference type="GO" id="GO:0043295">
    <property type="term" value="F:glutathione binding"/>
    <property type="evidence" value="ECO:0000318"/>
    <property type="project" value="GO_Central"/>
</dbReference>
<evidence type="ECO:0000313" key="6">
    <source>
        <dbReference type="Proteomes" id="UP000189703"/>
    </source>
</evidence>
<dbReference type="OrthoDB" id="422574at2759"/>